<feature type="region of interest" description="Disordered" evidence="1">
    <location>
        <begin position="1"/>
        <end position="21"/>
    </location>
</feature>
<name>A0A4S8YW06_AURPU</name>
<feature type="region of interest" description="Disordered" evidence="1">
    <location>
        <begin position="183"/>
        <end position="250"/>
    </location>
</feature>
<organism evidence="2 3">
    <name type="scientific">Aureobasidium pullulans</name>
    <name type="common">Black yeast</name>
    <name type="synonym">Pullularia pullulans</name>
    <dbReference type="NCBI Taxonomy" id="5580"/>
    <lineage>
        <taxon>Eukaryota</taxon>
        <taxon>Fungi</taxon>
        <taxon>Dikarya</taxon>
        <taxon>Ascomycota</taxon>
        <taxon>Pezizomycotina</taxon>
        <taxon>Dothideomycetes</taxon>
        <taxon>Dothideomycetidae</taxon>
        <taxon>Dothideales</taxon>
        <taxon>Saccotheciaceae</taxon>
        <taxon>Aureobasidium</taxon>
    </lineage>
</organism>
<evidence type="ECO:0000313" key="3">
    <source>
        <dbReference type="Proteomes" id="UP000310421"/>
    </source>
</evidence>
<sequence>MSSSKSSQSKTKASTQQHPDAILPPTFQRDMCFRLLSTFAHCGHQDSIAHIKLCSTALQTLPSTLCPLGEGQFGQPPYDIPTFCPQCTLNRTFIAPNGHLQESSSGTSIVFEVPNPKQAKLVEDVGRIKQTTDSALPWKEPGAVVGGFGGGWDEHAADAGAGAAGVDWGDAPTETVGDVTIEAGGDWTATPPATATFTNGGDGLSPKDSAFDELSEMGGGESWADASEKQAKEQEEAGHGFGVQEIPMVW</sequence>
<proteinExistence type="predicted"/>
<evidence type="ECO:0000256" key="1">
    <source>
        <dbReference type="SAM" id="MobiDB-lite"/>
    </source>
</evidence>
<dbReference type="EMBL" id="QZAN01000084">
    <property type="protein sequence ID" value="THW59072.1"/>
    <property type="molecule type" value="Genomic_DNA"/>
</dbReference>
<reference evidence="2 3" key="1">
    <citation type="submission" date="2018-10" db="EMBL/GenBank/DDBJ databases">
        <title>Fifty Aureobasidium pullulans genomes reveal a recombining polyextremotolerant generalist.</title>
        <authorList>
            <person name="Gostincar C."/>
            <person name="Turk M."/>
            <person name="Zajc J."/>
            <person name="Gunde-Cimerman N."/>
        </authorList>
    </citation>
    <scope>NUCLEOTIDE SEQUENCE [LARGE SCALE GENOMIC DNA]</scope>
    <source>
        <strain evidence="2 3">EXF-10751</strain>
    </source>
</reference>
<gene>
    <name evidence="2" type="ORF">D6D20_06768</name>
</gene>
<evidence type="ECO:0000313" key="2">
    <source>
        <dbReference type="EMBL" id="THW59072.1"/>
    </source>
</evidence>
<dbReference type="AlphaFoldDB" id="A0A4S8YW06"/>
<protein>
    <submittedName>
        <fullName evidence="2">Uncharacterized protein</fullName>
    </submittedName>
</protein>
<dbReference type="Proteomes" id="UP000310421">
    <property type="component" value="Unassembled WGS sequence"/>
</dbReference>
<accession>A0A4S8YW06</accession>
<feature type="compositionally biased region" description="Low complexity" evidence="1">
    <location>
        <begin position="188"/>
        <end position="198"/>
    </location>
</feature>
<comment type="caution">
    <text evidence="2">The sequence shown here is derived from an EMBL/GenBank/DDBJ whole genome shotgun (WGS) entry which is preliminary data.</text>
</comment>
<feature type="compositionally biased region" description="Low complexity" evidence="1">
    <location>
        <begin position="1"/>
        <end position="17"/>
    </location>
</feature>
<feature type="compositionally biased region" description="Basic and acidic residues" evidence="1">
    <location>
        <begin position="226"/>
        <end position="238"/>
    </location>
</feature>